<feature type="transmembrane region" description="Helical" evidence="6">
    <location>
        <begin position="76"/>
        <end position="103"/>
    </location>
</feature>
<dbReference type="GO" id="GO:0005886">
    <property type="term" value="C:plasma membrane"/>
    <property type="evidence" value="ECO:0007669"/>
    <property type="project" value="UniProtKB-SubCell"/>
</dbReference>
<evidence type="ECO:0000256" key="2">
    <source>
        <dbReference type="ARBA" id="ARBA00022475"/>
    </source>
</evidence>
<reference evidence="8 9" key="1">
    <citation type="submission" date="2018-09" db="EMBL/GenBank/DDBJ databases">
        <title>Genomic Encyclopedia of Archaeal and Bacterial Type Strains, Phase II (KMG-II): from individual species to whole genera.</title>
        <authorList>
            <person name="Goeker M."/>
        </authorList>
    </citation>
    <scope>NUCLEOTIDE SEQUENCE [LARGE SCALE GENOMIC DNA]</scope>
    <source>
        <strain evidence="8 9">DSM 27148</strain>
    </source>
</reference>
<proteinExistence type="predicted"/>
<evidence type="ECO:0000256" key="1">
    <source>
        <dbReference type="ARBA" id="ARBA00004651"/>
    </source>
</evidence>
<organism evidence="8 9">
    <name type="scientific">Mangrovibacterium diazotrophicum</name>
    <dbReference type="NCBI Taxonomy" id="1261403"/>
    <lineage>
        <taxon>Bacteria</taxon>
        <taxon>Pseudomonadati</taxon>
        <taxon>Bacteroidota</taxon>
        <taxon>Bacteroidia</taxon>
        <taxon>Marinilabiliales</taxon>
        <taxon>Prolixibacteraceae</taxon>
        <taxon>Mangrovibacterium</taxon>
    </lineage>
</organism>
<evidence type="ECO:0000313" key="9">
    <source>
        <dbReference type="Proteomes" id="UP000283387"/>
    </source>
</evidence>
<dbReference type="RefSeq" id="WP_211338056.1">
    <property type="nucleotide sequence ID" value="NZ_RAPN01000001.1"/>
</dbReference>
<keyword evidence="2" id="KW-1003">Cell membrane</keyword>
<evidence type="ECO:0000256" key="6">
    <source>
        <dbReference type="SAM" id="Phobius"/>
    </source>
</evidence>
<evidence type="ECO:0000313" key="8">
    <source>
        <dbReference type="EMBL" id="RKD92401.1"/>
    </source>
</evidence>
<keyword evidence="5 6" id="KW-0472">Membrane</keyword>
<accession>A0A419WA92</accession>
<dbReference type="InterPro" id="IPR010432">
    <property type="entry name" value="RDD"/>
</dbReference>
<gene>
    <name evidence="8" type="ORF">BC643_2772</name>
</gene>
<dbReference type="InterPro" id="IPR051791">
    <property type="entry name" value="Pra-immunoreactive"/>
</dbReference>
<comment type="subcellular location">
    <subcellularLocation>
        <location evidence="1">Cell membrane</location>
        <topology evidence="1">Multi-pass membrane protein</topology>
    </subcellularLocation>
</comment>
<dbReference type="AlphaFoldDB" id="A0A419WA92"/>
<dbReference type="PANTHER" id="PTHR36115">
    <property type="entry name" value="PROLINE-RICH ANTIGEN HOMOLOG-RELATED"/>
    <property type="match status" value="1"/>
</dbReference>
<feature type="domain" description="RDD" evidence="7">
    <location>
        <begin position="70"/>
        <end position="172"/>
    </location>
</feature>
<evidence type="ECO:0000259" key="7">
    <source>
        <dbReference type="Pfam" id="PF06271"/>
    </source>
</evidence>
<comment type="caution">
    <text evidence="8">The sequence shown here is derived from an EMBL/GenBank/DDBJ whole genome shotgun (WGS) entry which is preliminary data.</text>
</comment>
<evidence type="ECO:0000256" key="3">
    <source>
        <dbReference type="ARBA" id="ARBA00022692"/>
    </source>
</evidence>
<name>A0A419WA92_9BACT</name>
<keyword evidence="3 6" id="KW-0812">Transmembrane</keyword>
<dbReference type="Proteomes" id="UP000283387">
    <property type="component" value="Unassembled WGS sequence"/>
</dbReference>
<dbReference type="Pfam" id="PF06271">
    <property type="entry name" value="RDD"/>
    <property type="match status" value="1"/>
</dbReference>
<evidence type="ECO:0000256" key="5">
    <source>
        <dbReference type="ARBA" id="ARBA00023136"/>
    </source>
</evidence>
<dbReference type="EMBL" id="RAPN01000001">
    <property type="protein sequence ID" value="RKD92401.1"/>
    <property type="molecule type" value="Genomic_DNA"/>
</dbReference>
<evidence type="ECO:0000256" key="4">
    <source>
        <dbReference type="ARBA" id="ARBA00022989"/>
    </source>
</evidence>
<sequence length="201" mass="23022">MLTREQQLVYCRNCTRQLFDRNQGILCTLTGAQATFQETCADFETNGPDEAELHMMQDAGLQMTEEASKNRRFVNYLIDSVCTVVFMFVFAIALGIFLGVVYPDALALFDYESRLFDYLLIFVAAVIYFTIFEANTGRTIGKYITGTKVVMEDGSEPRFKDIFIRSLCRHIPFDALSYLGSESNGWHDRYSNTKVVMVKRK</sequence>
<protein>
    <submittedName>
        <fullName evidence="8">Putative RDD family membrane protein YckC</fullName>
    </submittedName>
</protein>
<feature type="transmembrane region" description="Helical" evidence="6">
    <location>
        <begin position="115"/>
        <end position="132"/>
    </location>
</feature>
<dbReference type="PANTHER" id="PTHR36115:SF4">
    <property type="entry name" value="MEMBRANE PROTEIN"/>
    <property type="match status" value="1"/>
</dbReference>
<keyword evidence="9" id="KW-1185">Reference proteome</keyword>
<keyword evidence="4 6" id="KW-1133">Transmembrane helix</keyword>